<organism evidence="14 15">
    <name type="scientific">Romboutsia ilealis</name>
    <dbReference type="NCBI Taxonomy" id="1115758"/>
    <lineage>
        <taxon>Bacteria</taxon>
        <taxon>Bacillati</taxon>
        <taxon>Bacillota</taxon>
        <taxon>Clostridia</taxon>
        <taxon>Peptostreptococcales</taxon>
        <taxon>Peptostreptococcaceae</taxon>
        <taxon>Romboutsia</taxon>
    </lineage>
</organism>
<dbReference type="SFLD" id="SFLDG01386">
    <property type="entry name" value="main_SPASM_domain-containing"/>
    <property type="match status" value="1"/>
</dbReference>
<dbReference type="PROSITE" id="PS01305">
    <property type="entry name" value="MOAA_NIFB_PQQE"/>
    <property type="match status" value="1"/>
</dbReference>
<dbReference type="CDD" id="cd21117">
    <property type="entry name" value="Twitch_MoaA"/>
    <property type="match status" value="1"/>
</dbReference>
<evidence type="ECO:0000259" key="13">
    <source>
        <dbReference type="PROSITE" id="PS51918"/>
    </source>
</evidence>
<dbReference type="NCBIfam" id="TIGR02666">
    <property type="entry name" value="moaA"/>
    <property type="match status" value="1"/>
</dbReference>
<evidence type="ECO:0000256" key="3">
    <source>
        <dbReference type="ARBA" id="ARBA00022485"/>
    </source>
</evidence>
<dbReference type="EC" id="4.1.99.22" evidence="2"/>
<keyword evidence="7" id="KW-0408">Iron</keyword>
<dbReference type="GeneID" id="82205719"/>
<keyword evidence="9" id="KW-0342">GTP-binding</keyword>
<dbReference type="GO" id="GO:0046872">
    <property type="term" value="F:metal ion binding"/>
    <property type="evidence" value="ECO:0007669"/>
    <property type="project" value="UniProtKB-KW"/>
</dbReference>
<accession>A0A1V1I4E8</accession>
<dbReference type="InterPro" id="IPR007197">
    <property type="entry name" value="rSAM"/>
</dbReference>
<dbReference type="AlphaFoldDB" id="A0A1V1I4E8"/>
<dbReference type="InterPro" id="IPR058240">
    <property type="entry name" value="rSAM_sf"/>
</dbReference>
<dbReference type="InterPro" id="IPR010505">
    <property type="entry name" value="MoaA_twitch"/>
</dbReference>
<dbReference type="UniPathway" id="UPA00344"/>
<keyword evidence="5" id="KW-0479">Metal-binding</keyword>
<dbReference type="PANTHER" id="PTHR22960:SF0">
    <property type="entry name" value="MOLYBDENUM COFACTOR BIOSYNTHESIS PROTEIN 1"/>
    <property type="match status" value="1"/>
</dbReference>
<reference evidence="14 15" key="1">
    <citation type="submission" date="2014-04" db="EMBL/GenBank/DDBJ databases">
        <authorList>
            <person name="Hornung B.V."/>
        </authorList>
    </citation>
    <scope>NUCLEOTIDE SEQUENCE [LARGE SCALE GENOMIC DNA]</scope>
    <source>
        <strain evidence="14 15">CRIB</strain>
    </source>
</reference>
<evidence type="ECO:0000256" key="9">
    <source>
        <dbReference type="ARBA" id="ARBA00023134"/>
    </source>
</evidence>
<keyword evidence="15" id="KW-1185">Reference proteome</keyword>
<keyword evidence="10" id="KW-0501">Molybdenum cofactor biosynthesis</keyword>
<dbReference type="SFLD" id="SFLDS00029">
    <property type="entry name" value="Radical_SAM"/>
    <property type="match status" value="1"/>
</dbReference>
<protein>
    <recommendedName>
        <fullName evidence="2">GTP 3',8-cyclase</fullName>
        <ecNumber evidence="2">4.1.99.22</ecNumber>
    </recommendedName>
</protein>
<evidence type="ECO:0000256" key="10">
    <source>
        <dbReference type="ARBA" id="ARBA00023150"/>
    </source>
</evidence>
<dbReference type="InterPro" id="IPR040064">
    <property type="entry name" value="MoaA-like"/>
</dbReference>
<dbReference type="GO" id="GO:0061798">
    <property type="term" value="F:GTP 3',8'-cyclase activity"/>
    <property type="evidence" value="ECO:0007669"/>
    <property type="project" value="UniProtKB-EC"/>
</dbReference>
<gene>
    <name evidence="14" type="ORF">CRIB_1687</name>
</gene>
<evidence type="ECO:0000256" key="6">
    <source>
        <dbReference type="ARBA" id="ARBA00022741"/>
    </source>
</evidence>
<comment type="catalytic activity">
    <reaction evidence="12">
        <text>GTP + AH2 + S-adenosyl-L-methionine = (8S)-3',8-cyclo-7,8-dihydroguanosine 5'-triphosphate + 5'-deoxyadenosine + L-methionine + A + H(+)</text>
        <dbReference type="Rhea" id="RHEA:49576"/>
        <dbReference type="ChEBI" id="CHEBI:13193"/>
        <dbReference type="ChEBI" id="CHEBI:15378"/>
        <dbReference type="ChEBI" id="CHEBI:17319"/>
        <dbReference type="ChEBI" id="CHEBI:17499"/>
        <dbReference type="ChEBI" id="CHEBI:37565"/>
        <dbReference type="ChEBI" id="CHEBI:57844"/>
        <dbReference type="ChEBI" id="CHEBI:59789"/>
        <dbReference type="ChEBI" id="CHEBI:131766"/>
        <dbReference type="EC" id="4.1.99.22"/>
    </reaction>
</comment>
<dbReference type="GO" id="GO:0051539">
    <property type="term" value="F:4 iron, 4 sulfur cluster binding"/>
    <property type="evidence" value="ECO:0007669"/>
    <property type="project" value="UniProtKB-KW"/>
</dbReference>
<evidence type="ECO:0000256" key="11">
    <source>
        <dbReference type="ARBA" id="ARBA00023239"/>
    </source>
</evidence>
<evidence type="ECO:0000256" key="7">
    <source>
        <dbReference type="ARBA" id="ARBA00023004"/>
    </source>
</evidence>
<sequence length="319" mass="36835">MLDEYGRNIDYARISLTDKCNLRCVYCMPEDKVYENNLINDTLSFNDYKFIISGLAQIGIKKIRFTGGEPLLYPHLIELIKYTHYECNIDDISITTNGIGLNEIAYDLKRSGLKSVNISLDSLKSYKYKSITRGGNLTDVLKSINRCLELGIKVKINCVVIKRFNDDEIYDFIDMANYYPIDVRFIELMPLGEGKYLYENGYFNITKFINETDGLYKIEDEKGSTARLYQANYAKGRIGIITPISCSFCNTCNRIRVTSDGKIKLCIHSNEETDIRYYLNKPMIFKEVLKEIILKKPEKHNLIEKKSSDTSRQMYEIGG</sequence>
<dbReference type="GO" id="GO:0006777">
    <property type="term" value="P:Mo-molybdopterin cofactor biosynthetic process"/>
    <property type="evidence" value="ECO:0007669"/>
    <property type="project" value="UniProtKB-KW"/>
</dbReference>
<keyword evidence="6" id="KW-0547">Nucleotide-binding</keyword>
<dbReference type="PANTHER" id="PTHR22960">
    <property type="entry name" value="MOLYBDOPTERIN COFACTOR SYNTHESIS PROTEIN A"/>
    <property type="match status" value="1"/>
</dbReference>
<dbReference type="InterPro" id="IPR013785">
    <property type="entry name" value="Aldolase_TIM"/>
</dbReference>
<dbReference type="Pfam" id="PF06463">
    <property type="entry name" value="Mob_synth_C"/>
    <property type="match status" value="1"/>
</dbReference>
<dbReference type="Gene3D" id="3.20.20.70">
    <property type="entry name" value="Aldolase class I"/>
    <property type="match status" value="1"/>
</dbReference>
<dbReference type="EMBL" id="LN555523">
    <property type="protein sequence ID" value="CED94294.1"/>
    <property type="molecule type" value="Genomic_DNA"/>
</dbReference>
<name>A0A1V1I4E8_9FIRM</name>
<dbReference type="GO" id="GO:0061799">
    <property type="term" value="F:cyclic pyranopterin monophosphate synthase activity"/>
    <property type="evidence" value="ECO:0007669"/>
    <property type="project" value="TreeGrafter"/>
</dbReference>
<keyword evidence="11 14" id="KW-0456">Lyase</keyword>
<dbReference type="SMART" id="SM00729">
    <property type="entry name" value="Elp3"/>
    <property type="match status" value="1"/>
</dbReference>
<dbReference type="RefSeq" id="WP_180701827.1">
    <property type="nucleotide sequence ID" value="NZ_LN555523.1"/>
</dbReference>
<dbReference type="Proteomes" id="UP000245622">
    <property type="component" value="Chromosome 1"/>
</dbReference>
<dbReference type="GO" id="GO:0005525">
    <property type="term" value="F:GTP binding"/>
    <property type="evidence" value="ECO:0007669"/>
    <property type="project" value="UniProtKB-KW"/>
</dbReference>
<evidence type="ECO:0000256" key="4">
    <source>
        <dbReference type="ARBA" id="ARBA00022691"/>
    </source>
</evidence>
<dbReference type="PROSITE" id="PS51918">
    <property type="entry name" value="RADICAL_SAM"/>
    <property type="match status" value="1"/>
</dbReference>
<dbReference type="InterPro" id="IPR000385">
    <property type="entry name" value="MoaA_NifB_PqqE_Fe-S-bd_CS"/>
</dbReference>
<proteinExistence type="predicted"/>
<dbReference type="Pfam" id="PF04055">
    <property type="entry name" value="Radical_SAM"/>
    <property type="match status" value="1"/>
</dbReference>
<evidence type="ECO:0000256" key="1">
    <source>
        <dbReference type="ARBA" id="ARBA00001966"/>
    </source>
</evidence>
<evidence type="ECO:0000313" key="15">
    <source>
        <dbReference type="Proteomes" id="UP000245622"/>
    </source>
</evidence>
<dbReference type="InterPro" id="IPR013483">
    <property type="entry name" value="MoaA"/>
</dbReference>
<dbReference type="KEGG" id="ril:CRIB_1687"/>
<dbReference type="InterPro" id="IPR050105">
    <property type="entry name" value="MoCo_biosynth_MoaA/MoaC"/>
</dbReference>
<evidence type="ECO:0000313" key="14">
    <source>
        <dbReference type="EMBL" id="CED94294.1"/>
    </source>
</evidence>
<dbReference type="InterPro" id="IPR006638">
    <property type="entry name" value="Elp3/MiaA/NifB-like_rSAM"/>
</dbReference>
<comment type="cofactor">
    <cofactor evidence="1">
        <name>[4Fe-4S] cluster</name>
        <dbReference type="ChEBI" id="CHEBI:49883"/>
    </cofactor>
</comment>
<dbReference type="SFLD" id="SFLDG01383">
    <property type="entry name" value="cyclic_pyranopterin_phosphate"/>
    <property type="match status" value="1"/>
</dbReference>
<keyword evidence="4" id="KW-0949">S-adenosyl-L-methionine</keyword>
<keyword evidence="3" id="KW-0004">4Fe-4S</keyword>
<evidence type="ECO:0000256" key="12">
    <source>
        <dbReference type="ARBA" id="ARBA00048697"/>
    </source>
</evidence>
<evidence type="ECO:0000256" key="2">
    <source>
        <dbReference type="ARBA" id="ARBA00012167"/>
    </source>
</evidence>
<dbReference type="CDD" id="cd01335">
    <property type="entry name" value="Radical_SAM"/>
    <property type="match status" value="1"/>
</dbReference>
<keyword evidence="8" id="KW-0411">Iron-sulfur</keyword>
<feature type="domain" description="Radical SAM core" evidence="13">
    <location>
        <begin position="4"/>
        <end position="235"/>
    </location>
</feature>
<evidence type="ECO:0000256" key="8">
    <source>
        <dbReference type="ARBA" id="ARBA00023014"/>
    </source>
</evidence>
<dbReference type="SFLD" id="SFLDG01067">
    <property type="entry name" value="SPASM/twitch_domain_containing"/>
    <property type="match status" value="1"/>
</dbReference>
<evidence type="ECO:0000256" key="5">
    <source>
        <dbReference type="ARBA" id="ARBA00022723"/>
    </source>
</evidence>
<dbReference type="SUPFAM" id="SSF102114">
    <property type="entry name" value="Radical SAM enzymes"/>
    <property type="match status" value="1"/>
</dbReference>